<sequence length="163" mass="18672">MKYEVLLLTISILFLTAACLEERVIDSENTPQVKEITKDIFETPPELKIVVDGVEIAAVLGARTWSYFDEKEKAMTLFEAETHSPLEIAEHRKASKVNETTKIGLEFERDPHSYNFYRWDSGSQRIGPFSEITFEESKGKTVYEVVATWDQGTAHYVFSLEVE</sequence>
<evidence type="ECO:0008006" key="3">
    <source>
        <dbReference type="Google" id="ProtNLM"/>
    </source>
</evidence>
<comment type="caution">
    <text evidence="1">The sequence shown here is derived from an EMBL/GenBank/DDBJ whole genome shotgun (WGS) entry which is preliminary data.</text>
</comment>
<dbReference type="Proteomes" id="UP000004725">
    <property type="component" value="Unassembled WGS sequence"/>
</dbReference>
<name>A0AA87IJ41_9BACL</name>
<accession>A0AA87IJ41</accession>
<protein>
    <recommendedName>
        <fullName evidence="3">Lipoprotein</fullName>
    </recommendedName>
</protein>
<dbReference type="AlphaFoldDB" id="A0AA87IJ41"/>
<evidence type="ECO:0000313" key="2">
    <source>
        <dbReference type="Proteomes" id="UP000004725"/>
    </source>
</evidence>
<gene>
    <name evidence="1" type="ORF">A1A1_16660</name>
</gene>
<organism evidence="1 2">
    <name type="scientific">Planococcus antarcticus DSM 14505</name>
    <dbReference type="NCBI Taxonomy" id="1185653"/>
    <lineage>
        <taxon>Bacteria</taxon>
        <taxon>Bacillati</taxon>
        <taxon>Bacillota</taxon>
        <taxon>Bacilli</taxon>
        <taxon>Bacillales</taxon>
        <taxon>Caryophanaceae</taxon>
        <taxon>Planococcus</taxon>
    </lineage>
</organism>
<evidence type="ECO:0000313" key="1">
    <source>
        <dbReference type="EMBL" id="EIM05372.1"/>
    </source>
</evidence>
<dbReference type="RefSeq" id="WP_006831280.1">
    <property type="nucleotide sequence ID" value="NZ_AJYB01000079.1"/>
</dbReference>
<dbReference type="PROSITE" id="PS51257">
    <property type="entry name" value="PROKAR_LIPOPROTEIN"/>
    <property type="match status" value="1"/>
</dbReference>
<reference evidence="1 2" key="1">
    <citation type="journal article" date="2012" name="J. Bacteriol.">
        <title>Genome Sequence of the Antarctic Psychrophile Bacterium Planococcus antarcticus DSM 14505.</title>
        <authorList>
            <person name="Margolles A."/>
            <person name="Gueimonde M."/>
            <person name="Sanchez B."/>
        </authorList>
    </citation>
    <scope>NUCLEOTIDE SEQUENCE [LARGE SCALE GENOMIC DNA]</scope>
    <source>
        <strain evidence="1 2">DSM 14505</strain>
    </source>
</reference>
<dbReference type="EMBL" id="AJYB01000079">
    <property type="protein sequence ID" value="EIM05372.1"/>
    <property type="molecule type" value="Genomic_DNA"/>
</dbReference>
<proteinExistence type="predicted"/>